<dbReference type="InterPro" id="IPR052673">
    <property type="entry name" value="Ni-siroh_cyclase_CfbD"/>
</dbReference>
<dbReference type="EC" id="1.3.7.7" evidence="4"/>
<sequence>MSIHPRPNPIIAAIYMLRDIGVDAVVIHGPAGCGFMVSRMIEDTGIRVVTSAMDENDLIFGASEKLVAVLKEVERMFCPRTVAVIGTCSSMIIGEDMETSIKRSGVRYKTIFVDCHGCMGDNTAGAIRAVDASAKAGMISIGEADRQKYLLSMATKMEKERGTASVDYLPPSNGPTKIGVAKKIIDCLTDNGRLAVVSVSKKELAYRFADVFLAVDEANRKLGGKTRYIANLDPQKGLPKIRGYASDILSELTDKGISVDIAGGLDEYAVIGNVLKEKVDGFRPDLLVIAGIPHAYPHLEKKGQILITDQPRQLSNYLSKGYDAVGEISSHAMVMNVRNIVHTETGDTIRELLKEIA</sequence>
<keyword evidence="4" id="KW-0560">Oxidoreductase</keyword>
<dbReference type="RefSeq" id="WP_048112396.1">
    <property type="nucleotide sequence ID" value="NZ_CP010070.1"/>
</dbReference>
<dbReference type="NCBIfam" id="TIGR03282">
    <property type="entry name" value="methan_mark_13"/>
    <property type="match status" value="1"/>
</dbReference>
<comment type="similarity">
    <text evidence="2">Belongs to the NifD/NifK/NifE/NifN family.</text>
</comment>
<evidence type="ECO:0000256" key="2">
    <source>
        <dbReference type="RuleBase" id="RU004021"/>
    </source>
</evidence>
<dbReference type="Proteomes" id="UP000030787">
    <property type="component" value="Chromosome"/>
</dbReference>
<dbReference type="InterPro" id="IPR000318">
    <property type="entry name" value="Nase_comp1_CS"/>
</dbReference>
<dbReference type="KEGG" id="mear:Mpt1_c08020"/>
<dbReference type="GeneID" id="24818471"/>
<evidence type="ECO:0000313" key="4">
    <source>
        <dbReference type="EMBL" id="AIZ56683.1"/>
    </source>
</evidence>
<dbReference type="PROSITE" id="PS00699">
    <property type="entry name" value="NITROGENASE_1_1"/>
    <property type="match status" value="1"/>
</dbReference>
<feature type="domain" description="Nitrogenase/oxidoreductase component 1" evidence="3">
    <location>
        <begin position="11"/>
        <end position="136"/>
    </location>
</feature>
<dbReference type="InterPro" id="IPR000510">
    <property type="entry name" value="Nase/OxRdtase_comp1"/>
</dbReference>
<dbReference type="STRING" id="1577791.Mpt1_c08020"/>
<dbReference type="PANTHER" id="PTHR42846">
    <property type="entry name" value="NI-SIROHYDROCHLORIN A,C-DIAMIDE REDUCTIVE CYCLASE COMPLEX, COMPONENT CFBD"/>
    <property type="match status" value="1"/>
</dbReference>
<gene>
    <name evidence="4" type="primary">bchB2</name>
    <name evidence="4" type="ORF">Mpt1_c08020</name>
</gene>
<evidence type="ECO:0000259" key="3">
    <source>
        <dbReference type="Pfam" id="PF00148"/>
    </source>
</evidence>
<keyword evidence="5" id="KW-1185">Reference proteome</keyword>
<dbReference type="Gene3D" id="3.40.50.1980">
    <property type="entry name" value="Nitrogenase molybdenum iron protein domain"/>
    <property type="match status" value="1"/>
</dbReference>
<reference evidence="4 5" key="1">
    <citation type="journal article" date="2014" name="Appl. Environ. Microbiol.">
        <title>Comparative Genome Analysis of 'Candidatus Methanoplasma termitum' Indicates a New Mode of Energy Metabolism in the Seventh Order of Methanogens.</title>
        <authorList>
            <person name="Lang K."/>
            <person name="Schuldes J."/>
            <person name="Klingl A."/>
            <person name="Poehlein A."/>
            <person name="Daniel R."/>
            <person name="Brune A."/>
        </authorList>
    </citation>
    <scope>NUCLEOTIDE SEQUENCE [LARGE SCALE GENOMIC DNA]</scope>
    <source>
        <strain evidence="5">Mpt1</strain>
    </source>
</reference>
<dbReference type="HOGENOM" id="CLU_782144_0_0_2"/>
<accession>A0A0A7LCH2</accession>
<dbReference type="InterPro" id="IPR017675">
    <property type="entry name" value="CfbD"/>
</dbReference>
<evidence type="ECO:0000313" key="5">
    <source>
        <dbReference type="Proteomes" id="UP000030787"/>
    </source>
</evidence>
<dbReference type="PANTHER" id="PTHR42846:SF1">
    <property type="entry name" value="NI-SIROHYDROCHLORIN A,C-DIAMIDE REDUCTIVE CYCLASE COMPLEX, COMPONENT CFBD"/>
    <property type="match status" value="1"/>
</dbReference>
<dbReference type="GO" id="GO:0016163">
    <property type="term" value="F:nitrogenase activity"/>
    <property type="evidence" value="ECO:0007669"/>
    <property type="project" value="InterPro"/>
</dbReference>
<keyword evidence="1 2" id="KW-0535">Nitrogen fixation</keyword>
<dbReference type="AlphaFoldDB" id="A0A0A7LCH2"/>
<protein>
    <submittedName>
        <fullName evidence="4">BchB2 protein</fullName>
        <ecNumber evidence="4">1.3.7.7</ecNumber>
    </submittedName>
</protein>
<evidence type="ECO:0000256" key="1">
    <source>
        <dbReference type="ARBA" id="ARBA00023231"/>
    </source>
</evidence>
<name>A0A0A7LCH2_9ARCH</name>
<dbReference type="Pfam" id="PF00148">
    <property type="entry name" value="Oxidored_nitro"/>
    <property type="match status" value="1"/>
</dbReference>
<proteinExistence type="inferred from homology"/>
<dbReference type="EMBL" id="CP010070">
    <property type="protein sequence ID" value="AIZ56683.1"/>
    <property type="molecule type" value="Genomic_DNA"/>
</dbReference>
<organism evidence="4 5">
    <name type="scientific">Candidatus Methanoplasma termitum</name>
    <dbReference type="NCBI Taxonomy" id="1577791"/>
    <lineage>
        <taxon>Archaea</taxon>
        <taxon>Methanobacteriati</taxon>
        <taxon>Thermoplasmatota</taxon>
        <taxon>Thermoplasmata</taxon>
        <taxon>Methanomassiliicoccales</taxon>
        <taxon>Methanomassiliicoccaceae</taxon>
        <taxon>Candidatus Methanoplasma</taxon>
    </lineage>
</organism>
<dbReference type="OrthoDB" id="53142at2157"/>
<dbReference type="SUPFAM" id="SSF53807">
    <property type="entry name" value="Helical backbone' metal receptor"/>
    <property type="match status" value="1"/>
</dbReference>